<protein>
    <submittedName>
        <fullName evidence="2">DGF-1-like protein, putative</fullName>
    </submittedName>
</protein>
<feature type="signal peptide" evidence="1">
    <location>
        <begin position="1"/>
        <end position="19"/>
    </location>
</feature>
<organism evidence="2 3">
    <name type="scientific">Bodo saltans</name>
    <name type="common">Flagellated protozoan</name>
    <dbReference type="NCBI Taxonomy" id="75058"/>
    <lineage>
        <taxon>Eukaryota</taxon>
        <taxon>Discoba</taxon>
        <taxon>Euglenozoa</taxon>
        <taxon>Kinetoplastea</taxon>
        <taxon>Metakinetoplastina</taxon>
        <taxon>Eubodonida</taxon>
        <taxon>Bodonidae</taxon>
        <taxon>Bodo</taxon>
    </lineage>
</organism>
<sequence length="287" mass="29593">MQVYVVLIILALCATSALGQQIKYYSGNYGGTMIQVGAGVSIVKVNQASFTGGGGISFNLGSMMTAAQPIVIEVCGLTLSNGAIMYFLGASSVAGNKPAYITITGVTSNDGGIGLGAGIFPWYTRLIAKTITYSINSGAASFPKLSGYGASSPTCLLNGGLTLQKSVVRFTAQTIGGTRRSGVYPIRYNAFTCSDYSVWMVDNSQIGVSFAIHGHNPVITSNSLLLISKVNAVCDRFCISFEGGVTVSDGGSFIVEDSTASADGHDLLYISGPLTVTSGGLFMAAGN</sequence>
<evidence type="ECO:0000313" key="2">
    <source>
        <dbReference type="EMBL" id="CUG73632.1"/>
    </source>
</evidence>
<feature type="non-terminal residue" evidence="2">
    <location>
        <position position="287"/>
    </location>
</feature>
<name>A0A0S4J040_BODSA</name>
<proteinExistence type="predicted"/>
<dbReference type="EMBL" id="CYKH01000966">
    <property type="protein sequence ID" value="CUG73632.1"/>
    <property type="molecule type" value="Genomic_DNA"/>
</dbReference>
<reference evidence="3" key="1">
    <citation type="submission" date="2015-09" db="EMBL/GenBank/DDBJ databases">
        <authorList>
            <consortium name="Pathogen Informatics"/>
        </authorList>
    </citation>
    <scope>NUCLEOTIDE SEQUENCE [LARGE SCALE GENOMIC DNA]</scope>
    <source>
        <strain evidence="3">Lake Konstanz</strain>
    </source>
</reference>
<feature type="chain" id="PRO_5006621735" evidence="1">
    <location>
        <begin position="20"/>
        <end position="287"/>
    </location>
</feature>
<keyword evidence="3" id="KW-1185">Reference proteome</keyword>
<dbReference type="Proteomes" id="UP000051952">
    <property type="component" value="Unassembled WGS sequence"/>
</dbReference>
<dbReference type="AlphaFoldDB" id="A0A0S4J040"/>
<keyword evidence="1" id="KW-0732">Signal</keyword>
<accession>A0A0S4J040</accession>
<gene>
    <name evidence="2" type="ORF">BSAL_84245</name>
</gene>
<dbReference type="VEuPathDB" id="TriTrypDB:BSAL_84245"/>
<evidence type="ECO:0000313" key="3">
    <source>
        <dbReference type="Proteomes" id="UP000051952"/>
    </source>
</evidence>
<evidence type="ECO:0000256" key="1">
    <source>
        <dbReference type="SAM" id="SignalP"/>
    </source>
</evidence>